<organism evidence="1 2">
    <name type="scientific">Nephila pilipes</name>
    <name type="common">Giant wood spider</name>
    <name type="synonym">Nephila maculata</name>
    <dbReference type="NCBI Taxonomy" id="299642"/>
    <lineage>
        <taxon>Eukaryota</taxon>
        <taxon>Metazoa</taxon>
        <taxon>Ecdysozoa</taxon>
        <taxon>Arthropoda</taxon>
        <taxon>Chelicerata</taxon>
        <taxon>Arachnida</taxon>
        <taxon>Araneae</taxon>
        <taxon>Araneomorphae</taxon>
        <taxon>Entelegynae</taxon>
        <taxon>Araneoidea</taxon>
        <taxon>Nephilidae</taxon>
        <taxon>Nephila</taxon>
    </lineage>
</organism>
<keyword evidence="2" id="KW-1185">Reference proteome</keyword>
<dbReference type="OrthoDB" id="6428411at2759"/>
<comment type="caution">
    <text evidence="1">The sequence shown here is derived from an EMBL/GenBank/DDBJ whole genome shotgun (WGS) entry which is preliminary data.</text>
</comment>
<dbReference type="EMBL" id="BMAW01066290">
    <property type="protein sequence ID" value="GFT54328.1"/>
    <property type="molecule type" value="Genomic_DNA"/>
</dbReference>
<accession>A0A8X6PAD1</accession>
<proteinExistence type="predicted"/>
<gene>
    <name evidence="1" type="primary">AVEN_9702_1</name>
    <name evidence="1" type="ORF">NPIL_555261</name>
</gene>
<dbReference type="AlphaFoldDB" id="A0A8X6PAD1"/>
<protein>
    <submittedName>
        <fullName evidence="1">Uncharacterized protein</fullName>
    </submittedName>
</protein>
<sequence length="384" mass="43690">MALRSFSSHSCDSDYLDGSSVFNDTYAFLNEAFIGSPNESLSCLDNDSSLRNLSFLVYSNGELMPENNSRIRTLPKSEDMTEPSYTNLSDLNYPDELLQNSTSPEDGLKPYRTIKHSSLTTENCDNGTNDFQSLPKWKYDQQCLLKRNSDPASESFVEISSINDDSESKPGARPVGIEKKKFVKYSGTPYLPKITPEIYEKDLPGDPVPEEFDYRSLIRKYLIIASQCKHQEFGNKFGKRYPLSDYVYHELSTIQELNSFLDECCESLTNSNVCEEVSVEDSKVSSKIYKHSTTKENFLKEKALSTLPLNVLKINERLLQERGILDESDLTLISNEYSNASIKYLEKSVEQNGFHSISKLKSQYNIESPSLISFLQHEMSCMMD</sequence>
<evidence type="ECO:0000313" key="2">
    <source>
        <dbReference type="Proteomes" id="UP000887013"/>
    </source>
</evidence>
<name>A0A8X6PAD1_NEPPI</name>
<reference evidence="1" key="1">
    <citation type="submission" date="2020-08" db="EMBL/GenBank/DDBJ databases">
        <title>Multicomponent nature underlies the extraordinary mechanical properties of spider dragline silk.</title>
        <authorList>
            <person name="Kono N."/>
            <person name="Nakamura H."/>
            <person name="Mori M."/>
            <person name="Yoshida Y."/>
            <person name="Ohtoshi R."/>
            <person name="Malay A.D."/>
            <person name="Moran D.A.P."/>
            <person name="Tomita M."/>
            <person name="Numata K."/>
            <person name="Arakawa K."/>
        </authorList>
    </citation>
    <scope>NUCLEOTIDE SEQUENCE</scope>
</reference>
<evidence type="ECO:0000313" key="1">
    <source>
        <dbReference type="EMBL" id="GFT54328.1"/>
    </source>
</evidence>
<dbReference type="Proteomes" id="UP000887013">
    <property type="component" value="Unassembled WGS sequence"/>
</dbReference>